<dbReference type="InterPro" id="IPR004968">
    <property type="entry name" value="DNA_primase/NTPase_C"/>
</dbReference>
<dbReference type="Pfam" id="PF03288">
    <property type="entry name" value="Pox_D5"/>
    <property type="match status" value="1"/>
</dbReference>
<dbReference type="GO" id="GO:0004386">
    <property type="term" value="F:helicase activity"/>
    <property type="evidence" value="ECO:0007669"/>
    <property type="project" value="UniProtKB-KW"/>
</dbReference>
<organism evidence="6 7">
    <name type="scientific">Escherichia coli</name>
    <dbReference type="NCBI Taxonomy" id="562"/>
    <lineage>
        <taxon>Bacteria</taxon>
        <taxon>Pseudomonadati</taxon>
        <taxon>Pseudomonadota</taxon>
        <taxon>Gammaproteobacteria</taxon>
        <taxon>Enterobacterales</taxon>
        <taxon>Enterobacteriaceae</taxon>
        <taxon>Escherichia</taxon>
    </lineage>
</organism>
<evidence type="ECO:0000313" key="7">
    <source>
        <dbReference type="Proteomes" id="UP000460654"/>
    </source>
</evidence>
<dbReference type="InterPro" id="IPR036388">
    <property type="entry name" value="WH-like_DNA-bd_sf"/>
</dbReference>
<dbReference type="GO" id="GO:0016787">
    <property type="term" value="F:hydrolase activity"/>
    <property type="evidence" value="ECO:0007669"/>
    <property type="project" value="UniProtKB-KW"/>
</dbReference>
<sequence length="619" mass="69001">MKLAPNLKKQPRDRLTEVIIFAGSDAWSHAKEWQEWAGKHIAADNVPPVVLSDEQLKNITDYRIIDDGRECVRIYCAGHITERSLTQIATLLAVAGVQNARCWRSFADKESPEDWSPRLAGLKAEYERGESLVMSSRELAESKKVVELPVKKKERIKDDKASSLALNQMGASQRGEVLLARYGGELAIHADSDTVHHYNGVVWEPVQDKELQRAMAQIFIDAEISYSQNAIKSAVDTMKLSLPVMGNTARNLIGFSNGVFDTRTGNFREHNKNDWLLIASELPFSPPAEGETLATHAPNFWKWLRRSVAENDRKADRVLAALFMVLANRYDWQLFIEVTGPGGSGKSVMAEICTMLAGKANTVSASMKALEDARERALVVGFSLIIMPDMTRYAGDGAGIKAITGGDKVAIDPKHKAPYSTRIPAVVLAVNNNAMSFSDRSGGISRRRVIFNFSEVVPENERDSMLAEKIEGELAVVIRHLLTRFADQDEARRLLYEQQKSEEALAIKREGDSLVDFCGYLMASVMCDGLLVGNAEIVPFSPRRYLYHAYLAYMRAHGFGKPVTLTRFGKDMPGAMAEYGREYMKRKTKHGLRSNVTLTEESEDWMPSCVSVTNDDSKN</sequence>
<keyword evidence="4" id="KW-0067">ATP-binding</keyword>
<dbReference type="Pfam" id="PF08706">
    <property type="entry name" value="D5_N"/>
    <property type="match status" value="1"/>
</dbReference>
<evidence type="ECO:0000256" key="3">
    <source>
        <dbReference type="ARBA" id="ARBA00022806"/>
    </source>
</evidence>
<evidence type="ECO:0000313" key="6">
    <source>
        <dbReference type="EMBL" id="TXU32050.1"/>
    </source>
</evidence>
<dbReference type="SUPFAM" id="SSF46785">
    <property type="entry name" value="Winged helix' DNA-binding domain"/>
    <property type="match status" value="1"/>
</dbReference>
<proteinExistence type="predicted"/>
<keyword evidence="2" id="KW-0378">Hydrolase</keyword>
<comment type="caution">
    <text evidence="6">The sequence shown here is derived from an EMBL/GenBank/DDBJ whole genome shotgun (WGS) entry which is preliminary data.</text>
</comment>
<dbReference type="InterPro" id="IPR014015">
    <property type="entry name" value="Helicase_SF3_DNA-vir"/>
</dbReference>
<evidence type="ECO:0000259" key="5">
    <source>
        <dbReference type="PROSITE" id="PS51206"/>
    </source>
</evidence>
<dbReference type="InterPro" id="IPR027417">
    <property type="entry name" value="P-loop_NTPase"/>
</dbReference>
<protein>
    <submittedName>
        <fullName evidence="6">DNA primase</fullName>
    </submittedName>
</protein>
<dbReference type="SMART" id="SM00885">
    <property type="entry name" value="D5_N"/>
    <property type="match status" value="1"/>
</dbReference>
<evidence type="ECO:0000256" key="4">
    <source>
        <dbReference type="ARBA" id="ARBA00022840"/>
    </source>
</evidence>
<feature type="domain" description="SF3 helicase" evidence="5">
    <location>
        <begin position="313"/>
        <end position="466"/>
    </location>
</feature>
<dbReference type="Pfam" id="PF19263">
    <property type="entry name" value="DUF5906"/>
    <property type="match status" value="1"/>
</dbReference>
<evidence type="ECO:0000256" key="1">
    <source>
        <dbReference type="ARBA" id="ARBA00022741"/>
    </source>
</evidence>
<dbReference type="AlphaFoldDB" id="A0A8T9CXX8"/>
<keyword evidence="1" id="KW-0547">Nucleotide-binding</keyword>
<dbReference type="InterPro" id="IPR036390">
    <property type="entry name" value="WH_DNA-bd_sf"/>
</dbReference>
<dbReference type="InterPro" id="IPR045455">
    <property type="entry name" value="NrS-1_pol-like_helicase"/>
</dbReference>
<dbReference type="PANTHER" id="PTHR35372">
    <property type="entry name" value="ATP BINDING PROTEIN-RELATED"/>
    <property type="match status" value="1"/>
</dbReference>
<dbReference type="Gene3D" id="3.40.50.300">
    <property type="entry name" value="P-loop containing nucleotide triphosphate hydrolases"/>
    <property type="match status" value="1"/>
</dbReference>
<keyword evidence="3" id="KW-0347">Helicase</keyword>
<name>A0A8T9CXX8_ECOLX</name>
<gene>
    <name evidence="6" type="ORF">D4N09_20695</name>
</gene>
<dbReference type="Gene3D" id="1.10.10.10">
    <property type="entry name" value="Winged helix-like DNA-binding domain superfamily/Winged helix DNA-binding domain"/>
    <property type="match status" value="1"/>
</dbReference>
<dbReference type="Proteomes" id="UP000460654">
    <property type="component" value="Unassembled WGS sequence"/>
</dbReference>
<dbReference type="PANTHER" id="PTHR35372:SF2">
    <property type="entry name" value="SF3 HELICASE DOMAIN-CONTAINING PROTEIN"/>
    <property type="match status" value="1"/>
</dbReference>
<dbReference type="RefSeq" id="WP_148496811.1">
    <property type="nucleotide sequence ID" value="NZ_QYOH01000030.1"/>
</dbReference>
<dbReference type="InterPro" id="IPR051620">
    <property type="entry name" value="ORF904-like_C"/>
</dbReference>
<dbReference type="InterPro" id="IPR014818">
    <property type="entry name" value="Phage/plasmid_primase_P4_C"/>
</dbReference>
<dbReference type="SUPFAM" id="SSF52540">
    <property type="entry name" value="P-loop containing nucleoside triphosphate hydrolases"/>
    <property type="match status" value="1"/>
</dbReference>
<evidence type="ECO:0000256" key="2">
    <source>
        <dbReference type="ARBA" id="ARBA00022801"/>
    </source>
</evidence>
<dbReference type="PROSITE" id="PS51206">
    <property type="entry name" value="SF3_HELICASE_1"/>
    <property type="match status" value="1"/>
</dbReference>
<dbReference type="EMBL" id="QYOH01000030">
    <property type="protein sequence ID" value="TXU32050.1"/>
    <property type="molecule type" value="Genomic_DNA"/>
</dbReference>
<reference evidence="6 7" key="1">
    <citation type="submission" date="2018-09" db="EMBL/GenBank/DDBJ databases">
        <title>Persistent metagenomic signatures of early life antibiotic treatment in the infant gut microbiota and resistome.</title>
        <authorList>
            <person name="Gasparrini A.J."/>
        </authorList>
    </citation>
    <scope>NUCLEOTIDE SEQUENCE [LARGE SCALE GENOMIC DNA]</scope>
    <source>
        <strain evidence="6 7">T0181B.E-10</strain>
    </source>
</reference>
<accession>A0A8T9CXX8</accession>
<dbReference type="GO" id="GO:0005524">
    <property type="term" value="F:ATP binding"/>
    <property type="evidence" value="ECO:0007669"/>
    <property type="project" value="UniProtKB-KW"/>
</dbReference>